<dbReference type="STRING" id="4829.A0A168RWM0"/>
<keyword evidence="4" id="KW-0862">Zinc</keyword>
<dbReference type="Gene3D" id="3.30.160.60">
    <property type="entry name" value="Classic Zinc Finger"/>
    <property type="match status" value="2"/>
</dbReference>
<evidence type="ECO:0000256" key="4">
    <source>
        <dbReference type="ARBA" id="ARBA00022833"/>
    </source>
</evidence>
<evidence type="ECO:0000256" key="1">
    <source>
        <dbReference type="ARBA" id="ARBA00022723"/>
    </source>
</evidence>
<feature type="region of interest" description="Disordered" evidence="6">
    <location>
        <begin position="205"/>
        <end position="287"/>
    </location>
</feature>
<dbReference type="InParanoid" id="A0A168RWM0"/>
<feature type="domain" description="C2H2-type" evidence="7">
    <location>
        <begin position="76"/>
        <end position="105"/>
    </location>
</feature>
<organism evidence="8">
    <name type="scientific">Absidia glauca</name>
    <name type="common">Pin mould</name>
    <dbReference type="NCBI Taxonomy" id="4829"/>
    <lineage>
        <taxon>Eukaryota</taxon>
        <taxon>Fungi</taxon>
        <taxon>Fungi incertae sedis</taxon>
        <taxon>Mucoromycota</taxon>
        <taxon>Mucoromycotina</taxon>
        <taxon>Mucoromycetes</taxon>
        <taxon>Mucorales</taxon>
        <taxon>Cunninghamellaceae</taxon>
        <taxon>Absidia</taxon>
    </lineage>
</organism>
<dbReference type="AlphaFoldDB" id="A0A168RWM0"/>
<reference evidence="8" key="1">
    <citation type="submission" date="2016-04" db="EMBL/GenBank/DDBJ databases">
        <authorList>
            <person name="Evans L.H."/>
            <person name="Alamgir A."/>
            <person name="Owens N."/>
            <person name="Weber N.D."/>
            <person name="Virtaneva K."/>
            <person name="Barbian K."/>
            <person name="Babar A."/>
            <person name="Rosenke K."/>
        </authorList>
    </citation>
    <scope>NUCLEOTIDE SEQUENCE [LARGE SCALE GENOMIC DNA]</scope>
    <source>
        <strain evidence="8">CBS 101.48</strain>
    </source>
</reference>
<evidence type="ECO:0000313" key="8">
    <source>
        <dbReference type="EMBL" id="SAM07496.1"/>
    </source>
</evidence>
<dbReference type="PROSITE" id="PS00028">
    <property type="entry name" value="ZINC_FINGER_C2H2_1"/>
    <property type="match status" value="2"/>
</dbReference>
<evidence type="ECO:0000259" key="7">
    <source>
        <dbReference type="PROSITE" id="PS50157"/>
    </source>
</evidence>
<keyword evidence="2" id="KW-0677">Repeat</keyword>
<feature type="compositionally biased region" description="Low complexity" evidence="6">
    <location>
        <begin position="266"/>
        <end position="282"/>
    </location>
</feature>
<dbReference type="FunFam" id="3.30.160.60:FF:000072">
    <property type="entry name" value="zinc finger protein 143 isoform X1"/>
    <property type="match status" value="1"/>
</dbReference>
<feature type="compositionally biased region" description="Polar residues" evidence="6">
    <location>
        <begin position="220"/>
        <end position="237"/>
    </location>
</feature>
<dbReference type="Pfam" id="PF00096">
    <property type="entry name" value="zf-C2H2"/>
    <property type="match status" value="1"/>
</dbReference>
<feature type="domain" description="C2H2-type" evidence="7">
    <location>
        <begin position="46"/>
        <end position="75"/>
    </location>
</feature>
<gene>
    <name evidence="8" type="primary">ABSGL_13139.1 scaffold 13659</name>
</gene>
<feature type="compositionally biased region" description="Polar residues" evidence="6">
    <location>
        <begin position="111"/>
        <end position="123"/>
    </location>
</feature>
<dbReference type="GO" id="GO:0000981">
    <property type="term" value="F:DNA-binding transcription factor activity, RNA polymerase II-specific"/>
    <property type="evidence" value="ECO:0007669"/>
    <property type="project" value="UniProtKB-ARBA"/>
</dbReference>
<evidence type="ECO:0000313" key="9">
    <source>
        <dbReference type="Proteomes" id="UP000078561"/>
    </source>
</evidence>
<dbReference type="OrthoDB" id="6365676at2759"/>
<feature type="compositionally biased region" description="Basic residues" evidence="6">
    <location>
        <begin position="100"/>
        <end position="110"/>
    </location>
</feature>
<dbReference type="PROSITE" id="PS50157">
    <property type="entry name" value="ZINC_FINGER_C2H2_2"/>
    <property type="match status" value="2"/>
</dbReference>
<proteinExistence type="predicted"/>
<keyword evidence="3 5" id="KW-0863">Zinc-finger</keyword>
<dbReference type="EMBL" id="LT554760">
    <property type="protein sequence ID" value="SAM07496.1"/>
    <property type="molecule type" value="Genomic_DNA"/>
</dbReference>
<sequence length="340" mass="38428">MMKSDSTLSVKDATGRHISLLNDQQQQQQQQASTVMLPSLLGKRKYHCTESGCHKSFTTSGHLARHHRIHTGEKNFHCLHPGCPSRFSRQDNMMQHYRTHLSPKSRRQHHQQLPSRSKGSSTEYPRLHCHTMVGSEEHSAMYPLVDTQTVTADEMMRKNQPAVTTRTRRATTLPSSFYPHLSAACFYMTDHEDTQQRPTMVQPLSTLEKPSPMEPDSAPSPASSILTSPTLMNSNVATDAYPHHHGYHPYHPPSYQVSRRPQRAHSSSSTCSSTSSSSFLSPRSPPLVDPTDIIYPKQFIQLPPPQYPHYKSQPTQHHSMVSHHHRQGLLDLAHTVSIFG</sequence>
<evidence type="ECO:0000256" key="6">
    <source>
        <dbReference type="SAM" id="MobiDB-lite"/>
    </source>
</evidence>
<dbReference type="SUPFAM" id="SSF57667">
    <property type="entry name" value="beta-beta-alpha zinc fingers"/>
    <property type="match status" value="1"/>
</dbReference>
<dbReference type="Proteomes" id="UP000078561">
    <property type="component" value="Unassembled WGS sequence"/>
</dbReference>
<dbReference type="InterPro" id="IPR036236">
    <property type="entry name" value="Znf_C2H2_sf"/>
</dbReference>
<dbReference type="GO" id="GO:0000978">
    <property type="term" value="F:RNA polymerase II cis-regulatory region sequence-specific DNA binding"/>
    <property type="evidence" value="ECO:0007669"/>
    <property type="project" value="UniProtKB-ARBA"/>
</dbReference>
<accession>A0A168RWM0</accession>
<keyword evidence="1" id="KW-0479">Metal-binding</keyword>
<dbReference type="InterPro" id="IPR013087">
    <property type="entry name" value="Znf_C2H2_type"/>
</dbReference>
<feature type="region of interest" description="Disordered" evidence="6">
    <location>
        <begin position="100"/>
        <end position="124"/>
    </location>
</feature>
<name>A0A168RWM0_ABSGL</name>
<protein>
    <recommendedName>
        <fullName evidence="7">C2H2-type domain-containing protein</fullName>
    </recommendedName>
</protein>
<dbReference type="PANTHER" id="PTHR23235">
    <property type="entry name" value="KRUEPPEL-LIKE TRANSCRIPTION FACTOR"/>
    <property type="match status" value="1"/>
</dbReference>
<evidence type="ECO:0000256" key="2">
    <source>
        <dbReference type="ARBA" id="ARBA00022737"/>
    </source>
</evidence>
<keyword evidence="9" id="KW-1185">Reference proteome</keyword>
<dbReference type="SMART" id="SM00355">
    <property type="entry name" value="ZnF_C2H2"/>
    <property type="match status" value="2"/>
</dbReference>
<evidence type="ECO:0000256" key="5">
    <source>
        <dbReference type="PROSITE-ProRule" id="PRU00042"/>
    </source>
</evidence>
<evidence type="ECO:0000256" key="3">
    <source>
        <dbReference type="ARBA" id="ARBA00022771"/>
    </source>
</evidence>
<dbReference type="GO" id="GO:0008270">
    <property type="term" value="F:zinc ion binding"/>
    <property type="evidence" value="ECO:0007669"/>
    <property type="project" value="UniProtKB-KW"/>
</dbReference>